<gene>
    <name evidence="1" type="ORF">PAXRUDRAFT_15794</name>
</gene>
<dbReference type="EMBL" id="KN826019">
    <property type="protein sequence ID" value="KIK80438.1"/>
    <property type="molecule type" value="Genomic_DNA"/>
</dbReference>
<keyword evidence="2" id="KW-1185">Reference proteome</keyword>
<dbReference type="Proteomes" id="UP000054538">
    <property type="component" value="Unassembled WGS sequence"/>
</dbReference>
<accession>A0A0D0CY11</accession>
<dbReference type="AlphaFoldDB" id="A0A0D0CY11"/>
<evidence type="ECO:0000313" key="2">
    <source>
        <dbReference type="Proteomes" id="UP000054538"/>
    </source>
</evidence>
<evidence type="ECO:0000313" key="1">
    <source>
        <dbReference type="EMBL" id="KIK80438.1"/>
    </source>
</evidence>
<sequence>MATVFAKMLEEFGLIEKILAMMCDNTSNNNVMVEELSELAPEFTGSASHFLHIINLIAKSLIHQFDMKKMTTDRDAELAELGRELADKEVILLSETKREDDNELAEEVDNDEGWVDEIEELTEEERVELERTYVQ</sequence>
<organism evidence="1 2">
    <name type="scientific">Paxillus rubicundulus Ve08.2h10</name>
    <dbReference type="NCBI Taxonomy" id="930991"/>
    <lineage>
        <taxon>Eukaryota</taxon>
        <taxon>Fungi</taxon>
        <taxon>Dikarya</taxon>
        <taxon>Basidiomycota</taxon>
        <taxon>Agaricomycotina</taxon>
        <taxon>Agaricomycetes</taxon>
        <taxon>Agaricomycetidae</taxon>
        <taxon>Boletales</taxon>
        <taxon>Paxilineae</taxon>
        <taxon>Paxillaceae</taxon>
        <taxon>Paxillus</taxon>
    </lineage>
</organism>
<reference evidence="2" key="2">
    <citation type="submission" date="2015-01" db="EMBL/GenBank/DDBJ databases">
        <title>Evolutionary Origins and Diversification of the Mycorrhizal Mutualists.</title>
        <authorList>
            <consortium name="DOE Joint Genome Institute"/>
            <consortium name="Mycorrhizal Genomics Consortium"/>
            <person name="Kohler A."/>
            <person name="Kuo A."/>
            <person name="Nagy L.G."/>
            <person name="Floudas D."/>
            <person name="Copeland A."/>
            <person name="Barry K.W."/>
            <person name="Cichocki N."/>
            <person name="Veneault-Fourrey C."/>
            <person name="LaButti K."/>
            <person name="Lindquist E.A."/>
            <person name="Lipzen A."/>
            <person name="Lundell T."/>
            <person name="Morin E."/>
            <person name="Murat C."/>
            <person name="Riley R."/>
            <person name="Ohm R."/>
            <person name="Sun H."/>
            <person name="Tunlid A."/>
            <person name="Henrissat B."/>
            <person name="Grigoriev I.V."/>
            <person name="Hibbett D.S."/>
            <person name="Martin F."/>
        </authorList>
    </citation>
    <scope>NUCLEOTIDE SEQUENCE [LARGE SCALE GENOMIC DNA]</scope>
    <source>
        <strain evidence="2">Ve08.2h10</strain>
    </source>
</reference>
<protein>
    <recommendedName>
        <fullName evidence="3">DUF659 domain-containing protein</fullName>
    </recommendedName>
</protein>
<reference evidence="1 2" key="1">
    <citation type="submission" date="2014-04" db="EMBL/GenBank/DDBJ databases">
        <authorList>
            <consortium name="DOE Joint Genome Institute"/>
            <person name="Kuo A."/>
            <person name="Kohler A."/>
            <person name="Jargeat P."/>
            <person name="Nagy L.G."/>
            <person name="Floudas D."/>
            <person name="Copeland A."/>
            <person name="Barry K.W."/>
            <person name="Cichocki N."/>
            <person name="Veneault-Fourrey C."/>
            <person name="LaButti K."/>
            <person name="Lindquist E.A."/>
            <person name="Lipzen A."/>
            <person name="Lundell T."/>
            <person name="Morin E."/>
            <person name="Murat C."/>
            <person name="Sun H."/>
            <person name="Tunlid A."/>
            <person name="Henrissat B."/>
            <person name="Grigoriev I.V."/>
            <person name="Hibbett D.S."/>
            <person name="Martin F."/>
            <person name="Nordberg H.P."/>
            <person name="Cantor M.N."/>
            <person name="Hua S.X."/>
        </authorList>
    </citation>
    <scope>NUCLEOTIDE SEQUENCE [LARGE SCALE GENOMIC DNA]</scope>
    <source>
        <strain evidence="1 2">Ve08.2h10</strain>
    </source>
</reference>
<proteinExistence type="predicted"/>
<name>A0A0D0CY11_9AGAM</name>
<evidence type="ECO:0008006" key="3">
    <source>
        <dbReference type="Google" id="ProtNLM"/>
    </source>
</evidence>
<dbReference type="HOGENOM" id="CLU_096306_2_0_1"/>
<dbReference type="InParanoid" id="A0A0D0CY11"/>
<dbReference type="OrthoDB" id="2748837at2759"/>